<dbReference type="Proteomes" id="UP000076976">
    <property type="component" value="Unassembled WGS sequence"/>
</dbReference>
<dbReference type="STRING" id="262209.AWH69_11505"/>
<evidence type="ECO:0000313" key="2">
    <source>
        <dbReference type="EMBL" id="OAB87004.1"/>
    </source>
</evidence>
<gene>
    <name evidence="2" type="ORF">AWH69_11505</name>
</gene>
<accession>A0A176QBI2</accession>
<organism evidence="2 3">
    <name type="scientific">Janibacter melonis</name>
    <dbReference type="NCBI Taxonomy" id="262209"/>
    <lineage>
        <taxon>Bacteria</taxon>
        <taxon>Bacillati</taxon>
        <taxon>Actinomycetota</taxon>
        <taxon>Actinomycetes</taxon>
        <taxon>Micrococcales</taxon>
        <taxon>Intrasporangiaceae</taxon>
        <taxon>Janibacter</taxon>
    </lineage>
</organism>
<dbReference type="Pfam" id="PF03993">
    <property type="entry name" value="DUF349"/>
    <property type="match status" value="3"/>
</dbReference>
<dbReference type="InterPro" id="IPR007139">
    <property type="entry name" value="DUF349"/>
</dbReference>
<evidence type="ECO:0000256" key="1">
    <source>
        <dbReference type="SAM" id="Coils"/>
    </source>
</evidence>
<evidence type="ECO:0000313" key="3">
    <source>
        <dbReference type="Proteomes" id="UP000076976"/>
    </source>
</evidence>
<name>A0A176QBI2_9MICO</name>
<keyword evidence="1" id="KW-0175">Coiled coil</keyword>
<dbReference type="EMBL" id="LQZG01000003">
    <property type="protein sequence ID" value="OAB87004.1"/>
    <property type="molecule type" value="Genomic_DNA"/>
</dbReference>
<reference evidence="2 3" key="1">
    <citation type="submission" date="2016-01" db="EMBL/GenBank/DDBJ databases">
        <title>Janibacter melonis strain CD11_4 genome sequencing and assembly.</title>
        <authorList>
            <person name="Nair G.R."/>
            <person name="Kaur G."/>
            <person name="Chander A.M."/>
            <person name="Mayilraj S."/>
        </authorList>
    </citation>
    <scope>NUCLEOTIDE SEQUENCE [LARGE SCALE GENOMIC DNA]</scope>
    <source>
        <strain evidence="2 3">CD11-4</strain>
    </source>
</reference>
<protein>
    <submittedName>
        <fullName evidence="2">ATPase</fullName>
    </submittedName>
</protein>
<keyword evidence="3" id="KW-1185">Reference proteome</keyword>
<feature type="coiled-coil region" evidence="1">
    <location>
        <begin position="347"/>
        <end position="404"/>
    </location>
</feature>
<dbReference type="AlphaFoldDB" id="A0A176QBI2"/>
<sequence>MAPRRPAAVPVPPVIETDHSASAAFGRVDDEGTVYVREGDGERAVGSYPGATPEQALLYFARKYDELHASATLLRQRLNAPEVTAKEIADGLGALKTHAEGADVVGDLPALAALVAEVETGLADKRSRESAQRAEAKKAAAAEREAIVAEAESIAAQPVERIQWKSSTARMRELLDTWKTHQKSGVRLDKDVESALWQRFSKARNSFDKGRRHHFAELESSRGEVKATKEALVAEAERLSTSTDWGQTAGAYKRLMDQWRHAGRAGRKNDDALWERFRAAQDAFFTAKDEEQAREDESFRGNLEVKERLLVEAQALLPIKDLGATKGALRSIQERWEAAGKVPRGDVDRMEKGLRAVEQSVRDAEDTRWKKSNPELSARANSLVSQLQAKIAELEEQVAATDDAGRRRRLEGELESSRSLLAMAQAGADELGG</sequence>
<comment type="caution">
    <text evidence="2">The sequence shown here is derived from an EMBL/GenBank/DDBJ whole genome shotgun (WGS) entry which is preliminary data.</text>
</comment>
<proteinExistence type="predicted"/>